<accession>A0AAV4TJ17</accession>
<dbReference type="AlphaFoldDB" id="A0AAV4TJ17"/>
<dbReference type="Proteomes" id="UP001054837">
    <property type="component" value="Unassembled WGS sequence"/>
</dbReference>
<sequence>MEKSRGKNPIGLVPELGLGHRSPRKRPITVTDLSLEAARLHEFQSELNNSDCHLWGHLVFVNKAIIRLYNIFGEETKKYLHGAVRTPLQKKGAGGPSRGHCVGSCLA</sequence>
<name>A0AAV4TJ17_9ARAC</name>
<dbReference type="EMBL" id="BPLQ01009706">
    <property type="protein sequence ID" value="GIY46114.1"/>
    <property type="molecule type" value="Genomic_DNA"/>
</dbReference>
<keyword evidence="3" id="KW-1185">Reference proteome</keyword>
<proteinExistence type="predicted"/>
<feature type="region of interest" description="Disordered" evidence="1">
    <location>
        <begin position="87"/>
        <end position="107"/>
    </location>
</feature>
<evidence type="ECO:0000313" key="3">
    <source>
        <dbReference type="Proteomes" id="UP001054837"/>
    </source>
</evidence>
<protein>
    <submittedName>
        <fullName evidence="2">Uncharacterized protein</fullName>
    </submittedName>
</protein>
<organism evidence="2 3">
    <name type="scientific">Caerostris darwini</name>
    <dbReference type="NCBI Taxonomy" id="1538125"/>
    <lineage>
        <taxon>Eukaryota</taxon>
        <taxon>Metazoa</taxon>
        <taxon>Ecdysozoa</taxon>
        <taxon>Arthropoda</taxon>
        <taxon>Chelicerata</taxon>
        <taxon>Arachnida</taxon>
        <taxon>Araneae</taxon>
        <taxon>Araneomorphae</taxon>
        <taxon>Entelegynae</taxon>
        <taxon>Araneoidea</taxon>
        <taxon>Araneidae</taxon>
        <taxon>Caerostris</taxon>
    </lineage>
</organism>
<gene>
    <name evidence="2" type="ORF">CDAR_293121</name>
</gene>
<evidence type="ECO:0000256" key="1">
    <source>
        <dbReference type="SAM" id="MobiDB-lite"/>
    </source>
</evidence>
<evidence type="ECO:0000313" key="2">
    <source>
        <dbReference type="EMBL" id="GIY46114.1"/>
    </source>
</evidence>
<comment type="caution">
    <text evidence="2">The sequence shown here is derived from an EMBL/GenBank/DDBJ whole genome shotgun (WGS) entry which is preliminary data.</text>
</comment>
<reference evidence="2 3" key="1">
    <citation type="submission" date="2021-06" db="EMBL/GenBank/DDBJ databases">
        <title>Caerostris darwini draft genome.</title>
        <authorList>
            <person name="Kono N."/>
            <person name="Arakawa K."/>
        </authorList>
    </citation>
    <scope>NUCLEOTIDE SEQUENCE [LARGE SCALE GENOMIC DNA]</scope>
</reference>